<gene>
    <name evidence="4" type="ORF">F9U64_11140</name>
</gene>
<dbReference type="GO" id="GO:0019693">
    <property type="term" value="P:ribose phosphate metabolic process"/>
    <property type="evidence" value="ECO:0007669"/>
    <property type="project" value="TreeGrafter"/>
</dbReference>
<comment type="cofactor">
    <cofactor evidence="1">
        <name>Mg(2+)</name>
        <dbReference type="ChEBI" id="CHEBI:18420"/>
    </cofactor>
</comment>
<dbReference type="SUPFAM" id="SSF55811">
    <property type="entry name" value="Nudix"/>
    <property type="match status" value="1"/>
</dbReference>
<dbReference type="PANTHER" id="PTHR11839">
    <property type="entry name" value="UDP/ADP-SUGAR PYROPHOSPHATASE"/>
    <property type="match status" value="1"/>
</dbReference>
<evidence type="ECO:0000313" key="4">
    <source>
        <dbReference type="EMBL" id="KAB8134689.1"/>
    </source>
</evidence>
<reference evidence="4 5" key="1">
    <citation type="submission" date="2019-10" db="EMBL/GenBank/DDBJ databases">
        <title>Gracilibacillus sp. nov. isolated from rice seeds.</title>
        <authorList>
            <person name="He S."/>
        </authorList>
    </citation>
    <scope>NUCLEOTIDE SEQUENCE [LARGE SCALE GENOMIC DNA]</scope>
    <source>
        <strain evidence="4 5">TD8</strain>
    </source>
</reference>
<dbReference type="GO" id="GO:0006753">
    <property type="term" value="P:nucleoside phosphate metabolic process"/>
    <property type="evidence" value="ECO:0007669"/>
    <property type="project" value="TreeGrafter"/>
</dbReference>
<evidence type="ECO:0000256" key="2">
    <source>
        <dbReference type="ARBA" id="ARBA00022801"/>
    </source>
</evidence>
<feature type="domain" description="Nudix hydrolase" evidence="3">
    <location>
        <begin position="1"/>
        <end position="124"/>
    </location>
</feature>
<proteinExistence type="predicted"/>
<accession>A0A7C8GTQ8</accession>
<dbReference type="InterPro" id="IPR020084">
    <property type="entry name" value="NUDIX_hydrolase_CS"/>
</dbReference>
<protein>
    <submittedName>
        <fullName evidence="4">NUDIX hydrolase</fullName>
    </submittedName>
</protein>
<evidence type="ECO:0000259" key="3">
    <source>
        <dbReference type="PROSITE" id="PS51462"/>
    </source>
</evidence>
<dbReference type="RefSeq" id="WP_153403374.1">
    <property type="nucleotide sequence ID" value="NZ_ML762430.1"/>
</dbReference>
<sequence>MKRIVKVLAVRNDEVLLVRQWRPALNQTTVELPGGKTEQNELSYDTAKRELKEETGAIAAEFVDLGIYQYKNLEVQLFFTNKITAMQQQCLDDDEQITVEWYSLEEVMKRIWEWNDLRITLAVSIAVNRKLLGGIFNDC</sequence>
<dbReference type="Proteomes" id="UP000480246">
    <property type="component" value="Unassembled WGS sequence"/>
</dbReference>
<dbReference type="GO" id="GO:0016787">
    <property type="term" value="F:hydrolase activity"/>
    <property type="evidence" value="ECO:0007669"/>
    <property type="project" value="UniProtKB-KW"/>
</dbReference>
<evidence type="ECO:0000256" key="1">
    <source>
        <dbReference type="ARBA" id="ARBA00001946"/>
    </source>
</evidence>
<dbReference type="OrthoDB" id="9131041at2"/>
<organism evidence="4 5">
    <name type="scientific">Gracilibacillus oryzae</name>
    <dbReference type="NCBI Taxonomy" id="1672701"/>
    <lineage>
        <taxon>Bacteria</taxon>
        <taxon>Bacillati</taxon>
        <taxon>Bacillota</taxon>
        <taxon>Bacilli</taxon>
        <taxon>Bacillales</taxon>
        <taxon>Bacillaceae</taxon>
        <taxon>Gracilibacillus</taxon>
    </lineage>
</organism>
<evidence type="ECO:0000313" key="5">
    <source>
        <dbReference type="Proteomes" id="UP000480246"/>
    </source>
</evidence>
<dbReference type="Gene3D" id="3.90.79.10">
    <property type="entry name" value="Nucleoside Triphosphate Pyrophosphohydrolase"/>
    <property type="match status" value="1"/>
</dbReference>
<keyword evidence="5" id="KW-1185">Reference proteome</keyword>
<keyword evidence="2 4" id="KW-0378">Hydrolase</keyword>
<dbReference type="InterPro" id="IPR000086">
    <property type="entry name" value="NUDIX_hydrolase_dom"/>
</dbReference>
<dbReference type="AlphaFoldDB" id="A0A7C8GTQ8"/>
<comment type="caution">
    <text evidence="4">The sequence shown here is derived from an EMBL/GenBank/DDBJ whole genome shotgun (WGS) entry which is preliminary data.</text>
</comment>
<dbReference type="PROSITE" id="PS51462">
    <property type="entry name" value="NUDIX"/>
    <property type="match status" value="1"/>
</dbReference>
<dbReference type="InterPro" id="IPR015797">
    <property type="entry name" value="NUDIX_hydrolase-like_dom_sf"/>
</dbReference>
<dbReference type="CDD" id="cd03424">
    <property type="entry name" value="NUDIX_ADPRase_Nudt5_UGPPase_Nudt14"/>
    <property type="match status" value="1"/>
</dbReference>
<dbReference type="PANTHER" id="PTHR11839:SF18">
    <property type="entry name" value="NUDIX HYDROLASE DOMAIN-CONTAINING PROTEIN"/>
    <property type="match status" value="1"/>
</dbReference>
<dbReference type="EMBL" id="WEID01000054">
    <property type="protein sequence ID" value="KAB8134689.1"/>
    <property type="molecule type" value="Genomic_DNA"/>
</dbReference>
<dbReference type="PROSITE" id="PS00893">
    <property type="entry name" value="NUDIX_BOX"/>
    <property type="match status" value="1"/>
</dbReference>
<name>A0A7C8GTQ8_9BACI</name>
<dbReference type="Pfam" id="PF00293">
    <property type="entry name" value="NUDIX"/>
    <property type="match status" value="1"/>
</dbReference>